<evidence type="ECO:0000313" key="1">
    <source>
        <dbReference type="EMBL" id="QBP18595.1"/>
    </source>
</evidence>
<dbReference type="RefSeq" id="WP_133442153.1">
    <property type="nucleotide sequence ID" value="NZ_CP034726.1"/>
</dbReference>
<protein>
    <submittedName>
        <fullName evidence="1">Uncharacterized protein</fullName>
    </submittedName>
</protein>
<reference evidence="2" key="1">
    <citation type="submission" date="2018-12" db="EMBL/GenBank/DDBJ databases">
        <title>A new species of lactobacillus.</title>
        <authorList>
            <person name="Jian Y."/>
            <person name="Xin L."/>
            <person name="Hong Z.J."/>
            <person name="Ming L.Z."/>
            <person name="Hong X.Z."/>
        </authorList>
    </citation>
    <scope>NUCLEOTIDE SEQUENCE [LARGE SCALE GENOMIC DNA]</scope>
    <source>
        <strain evidence="2">HSLZ-75</strain>
    </source>
</reference>
<keyword evidence="2" id="KW-1185">Reference proteome</keyword>
<gene>
    <name evidence="1" type="ORF">ELX58_05505</name>
</gene>
<sequence length="108" mass="12753">MFELSYDLENNINELRRRLHRQGPFNPSRLHGTDVKEVRHALSQFCHFNITQQIFADVMGFQPTIVELWEDGLAEPNTRSSNMIRDIRKHPKRVLLALQGKGYIKERH</sequence>
<dbReference type="InterPro" id="IPR010982">
    <property type="entry name" value="Lambda_DNA-bd_dom_sf"/>
</dbReference>
<dbReference type="Proteomes" id="UP000294321">
    <property type="component" value="Chromosome"/>
</dbReference>
<dbReference type="KEGG" id="lji:ELX58_05505"/>
<evidence type="ECO:0000313" key="2">
    <source>
        <dbReference type="Proteomes" id="UP000294321"/>
    </source>
</evidence>
<dbReference type="OrthoDB" id="9801008at2"/>
<dbReference type="GO" id="GO:0003677">
    <property type="term" value="F:DNA binding"/>
    <property type="evidence" value="ECO:0007669"/>
    <property type="project" value="InterPro"/>
</dbReference>
<dbReference type="Gene3D" id="1.10.260.40">
    <property type="entry name" value="lambda repressor-like DNA-binding domains"/>
    <property type="match status" value="1"/>
</dbReference>
<organism evidence="1 2">
    <name type="scientific">Acetilactobacillus jinshanensis</name>
    <dbReference type="NCBI Taxonomy" id="1720083"/>
    <lineage>
        <taxon>Bacteria</taxon>
        <taxon>Bacillati</taxon>
        <taxon>Bacillota</taxon>
        <taxon>Bacilli</taxon>
        <taxon>Lactobacillales</taxon>
        <taxon>Lactobacillaceae</taxon>
        <taxon>Acetilactobacillus</taxon>
    </lineage>
</organism>
<dbReference type="AlphaFoldDB" id="A0A4P6ZL84"/>
<accession>A0A4P6ZL84</accession>
<proteinExistence type="predicted"/>
<dbReference type="EMBL" id="CP034726">
    <property type="protein sequence ID" value="QBP18595.1"/>
    <property type="molecule type" value="Genomic_DNA"/>
</dbReference>
<name>A0A4P6ZL84_9LACO</name>